<accession>A0A914KY33</accession>
<dbReference type="Proteomes" id="UP000887563">
    <property type="component" value="Unplaced"/>
</dbReference>
<keyword evidence="1" id="KW-1185">Reference proteome</keyword>
<sequence>MLIDWDFPCLASLIVLQMFKVGPSISGTITRTSVERFNSTYINALKDHCCQSSTQPSKLSRIVA</sequence>
<dbReference type="WBParaSite" id="Minc3s00160g06410">
    <property type="protein sequence ID" value="Minc3s00160g06410"/>
    <property type="gene ID" value="Minc3s00160g06410"/>
</dbReference>
<evidence type="ECO:0000313" key="2">
    <source>
        <dbReference type="WBParaSite" id="Minc3s00160g06410"/>
    </source>
</evidence>
<dbReference type="AlphaFoldDB" id="A0A914KY33"/>
<organism evidence="1 2">
    <name type="scientific">Meloidogyne incognita</name>
    <name type="common">Southern root-knot nematode worm</name>
    <name type="synonym">Oxyuris incognita</name>
    <dbReference type="NCBI Taxonomy" id="6306"/>
    <lineage>
        <taxon>Eukaryota</taxon>
        <taxon>Metazoa</taxon>
        <taxon>Ecdysozoa</taxon>
        <taxon>Nematoda</taxon>
        <taxon>Chromadorea</taxon>
        <taxon>Rhabditida</taxon>
        <taxon>Tylenchina</taxon>
        <taxon>Tylenchomorpha</taxon>
        <taxon>Tylenchoidea</taxon>
        <taxon>Meloidogynidae</taxon>
        <taxon>Meloidogyninae</taxon>
        <taxon>Meloidogyne</taxon>
        <taxon>Meloidogyne incognita group</taxon>
    </lineage>
</organism>
<protein>
    <submittedName>
        <fullName evidence="2">Uncharacterized protein</fullName>
    </submittedName>
</protein>
<evidence type="ECO:0000313" key="1">
    <source>
        <dbReference type="Proteomes" id="UP000887563"/>
    </source>
</evidence>
<reference evidence="2" key="1">
    <citation type="submission" date="2022-11" db="UniProtKB">
        <authorList>
            <consortium name="WormBaseParasite"/>
        </authorList>
    </citation>
    <scope>IDENTIFICATION</scope>
</reference>
<name>A0A914KY33_MELIC</name>
<proteinExistence type="predicted"/>